<keyword evidence="2" id="KW-1185">Reference proteome</keyword>
<evidence type="ECO:0000313" key="1">
    <source>
        <dbReference type="EMBL" id="MXQ92531.1"/>
    </source>
</evidence>
<sequence>MPEADFRVTLTFLEALLTQGAMKPIPLYNVTAHKGGAIAFVRRTKQHPLCVPSGYVIISPIFRDVLFIMTVIAVPPLTTITKGEGASRLIKAVPQILQTSVLDSPEISRARNAFLSYINSVLGICSVEEPSAFCTFFAQ</sequence>
<accession>A0A6B0RTV0</accession>
<name>A0A6B0RTV0_9CETA</name>
<organism evidence="1 2">
    <name type="scientific">Bos mutus</name>
    <name type="common">wild yak</name>
    <dbReference type="NCBI Taxonomy" id="72004"/>
    <lineage>
        <taxon>Eukaryota</taxon>
        <taxon>Metazoa</taxon>
        <taxon>Chordata</taxon>
        <taxon>Craniata</taxon>
        <taxon>Vertebrata</taxon>
        <taxon>Euteleostomi</taxon>
        <taxon>Mammalia</taxon>
        <taxon>Eutheria</taxon>
        <taxon>Laurasiatheria</taxon>
        <taxon>Artiodactyla</taxon>
        <taxon>Ruminantia</taxon>
        <taxon>Pecora</taxon>
        <taxon>Bovidae</taxon>
        <taxon>Bovinae</taxon>
        <taxon>Bos</taxon>
    </lineage>
</organism>
<dbReference type="Proteomes" id="UP000322234">
    <property type="component" value="Unassembled WGS sequence"/>
</dbReference>
<dbReference type="EMBL" id="VBQZ03000083">
    <property type="protein sequence ID" value="MXQ92531.1"/>
    <property type="molecule type" value="Genomic_DNA"/>
</dbReference>
<protein>
    <submittedName>
        <fullName evidence="1">Uncharacterized protein</fullName>
    </submittedName>
</protein>
<proteinExistence type="predicted"/>
<dbReference type="AlphaFoldDB" id="A0A6B0RTV0"/>
<evidence type="ECO:0000313" key="2">
    <source>
        <dbReference type="Proteomes" id="UP000322234"/>
    </source>
</evidence>
<gene>
    <name evidence="1" type="ORF">E5288_WYG001007</name>
</gene>
<comment type="caution">
    <text evidence="1">The sequence shown here is derived from an EMBL/GenBank/DDBJ whole genome shotgun (WGS) entry which is preliminary data.</text>
</comment>
<reference evidence="1" key="1">
    <citation type="submission" date="2019-10" db="EMBL/GenBank/DDBJ databases">
        <title>The sequence and de novo assembly of the wild yak genome.</title>
        <authorList>
            <person name="Liu Y."/>
        </authorList>
    </citation>
    <scope>NUCLEOTIDE SEQUENCE [LARGE SCALE GENOMIC DNA]</scope>
    <source>
        <strain evidence="1">WY2019</strain>
    </source>
</reference>